<accession>A0A1B3P5H8</accession>
<evidence type="ECO:0000313" key="2">
    <source>
        <dbReference type="EMBL" id="AOG12867.1"/>
    </source>
</evidence>
<dbReference type="Pfam" id="PF06585">
    <property type="entry name" value="JHBP"/>
    <property type="match status" value="1"/>
</dbReference>
<organism evidence="2">
    <name type="scientific">Eogystia hippophaecolus</name>
    <name type="common">Moth</name>
    <name type="synonym">Holcocerus hippophaecolus</name>
    <dbReference type="NCBI Taxonomy" id="1206364"/>
    <lineage>
        <taxon>Eukaryota</taxon>
        <taxon>Metazoa</taxon>
        <taxon>Ecdysozoa</taxon>
        <taxon>Arthropoda</taxon>
        <taxon>Hexapoda</taxon>
        <taxon>Insecta</taxon>
        <taxon>Pterygota</taxon>
        <taxon>Neoptera</taxon>
        <taxon>Endopterygota</taxon>
        <taxon>Lepidoptera</taxon>
        <taxon>Glossata</taxon>
        <taxon>Ditrysia</taxon>
        <taxon>Cossoidea</taxon>
        <taxon>Cossidae</taxon>
        <taxon>Cossinae</taxon>
        <taxon>Eogystia</taxon>
    </lineage>
</organism>
<dbReference type="EMBL" id="KX655918">
    <property type="protein sequence ID" value="AOG12867.1"/>
    <property type="molecule type" value="mRNA"/>
</dbReference>
<dbReference type="PANTHER" id="PTHR11008">
    <property type="entry name" value="PROTEIN TAKEOUT-LIKE PROTEIN"/>
    <property type="match status" value="1"/>
</dbReference>
<feature type="signal peptide" evidence="1">
    <location>
        <begin position="1"/>
        <end position="18"/>
    </location>
</feature>
<dbReference type="AlphaFoldDB" id="A0A1B3P5H8"/>
<evidence type="ECO:0000256" key="1">
    <source>
        <dbReference type="SAM" id="SignalP"/>
    </source>
</evidence>
<keyword evidence="1" id="KW-0732">Signal</keyword>
<name>A0A1B3P5H8_EOGHI</name>
<reference evidence="2" key="1">
    <citation type="journal article" date="2016" name="BMC Genomics">
        <title>Antennal transcriptome analysis and expression profiles of odorant binding proteins in Eogystia hippophaecolus (Lepidoptera: Cossidae).</title>
        <authorList>
            <person name="Hu P."/>
            <person name="Tao J."/>
            <person name="Cui M."/>
            <person name="Gao C."/>
            <person name="Lu P."/>
            <person name="Luo Y."/>
        </authorList>
    </citation>
    <scope>NUCLEOTIDE SEQUENCE</scope>
</reference>
<feature type="chain" id="PRO_5008552436" evidence="1">
    <location>
        <begin position="19"/>
        <end position="251"/>
    </location>
</feature>
<dbReference type="PANTHER" id="PTHR11008:SF18">
    <property type="entry name" value="BCDNA.GH05536-RELATED"/>
    <property type="match status" value="1"/>
</dbReference>
<protein>
    <submittedName>
        <fullName evidence="2">Odorant binding protein</fullName>
    </submittedName>
</protein>
<dbReference type="SMART" id="SM00700">
    <property type="entry name" value="JHBP"/>
    <property type="match status" value="1"/>
</dbReference>
<dbReference type="InterPro" id="IPR038606">
    <property type="entry name" value="To_sf"/>
</dbReference>
<dbReference type="Gene3D" id="3.15.10.30">
    <property type="entry name" value="Haemolymph juvenile hormone binding protein"/>
    <property type="match status" value="1"/>
</dbReference>
<proteinExistence type="evidence at transcript level"/>
<sequence>MSSYSIVFFFILFASSFGQIDIAKYFKICNRTVQDVNECLVEAIQEGIIAMSGGIKELGAPPVDPYHQEEIRVEYKNNQIMATMTMKDIYVEGLKLAKVHNARLRADEDYFHLEVDITTPRVFVRGKYIGEGRYNSLRINAKGEFNTTMTDLVYTWKIDGIPEKKNNTTYMRIKSFYMRPDLGNLKAYISNDNIDSKSIIDFANNFANQNWRPLYREMLPYAQENWNKIGIRIANKIFLKVPYDQLFPEEM</sequence>
<dbReference type="GO" id="GO:0005615">
    <property type="term" value="C:extracellular space"/>
    <property type="evidence" value="ECO:0007669"/>
    <property type="project" value="TreeGrafter"/>
</dbReference>
<dbReference type="InterPro" id="IPR010562">
    <property type="entry name" value="Haemolymph_juvenile_hormone-bd"/>
</dbReference>